<gene>
    <name evidence="7" type="ORF">GcLGCM259_2575</name>
</gene>
<evidence type="ECO:0000256" key="1">
    <source>
        <dbReference type="ARBA" id="ARBA00001946"/>
    </source>
</evidence>
<dbReference type="InterPro" id="IPR005000">
    <property type="entry name" value="Aldolase/citrate-lyase_domain"/>
</dbReference>
<evidence type="ECO:0000256" key="4">
    <source>
        <dbReference type="PIRSR" id="PIRSR015582-1"/>
    </source>
</evidence>
<dbReference type="Proteomes" id="UP000307000">
    <property type="component" value="Chromosome"/>
</dbReference>
<dbReference type="Pfam" id="PF03328">
    <property type="entry name" value="HpcH_HpaI"/>
    <property type="match status" value="1"/>
</dbReference>
<dbReference type="PANTHER" id="PTHR32308:SF10">
    <property type="entry name" value="CITRATE LYASE SUBUNIT BETA"/>
    <property type="match status" value="1"/>
</dbReference>
<dbReference type="Gene3D" id="3.20.20.60">
    <property type="entry name" value="Phosphoenolpyruvate-binding domains"/>
    <property type="match status" value="1"/>
</dbReference>
<reference evidence="7 8" key="1">
    <citation type="submission" date="2018-12" db="EMBL/GenBank/DDBJ databases">
        <title>Complete Genome Sequence of Glutamicibacter creatinolyticus strain LGCM259,isolated from an abscess of a 12-year-old mare in Italy.</title>
        <authorList>
            <person name="Santos R.G."/>
            <person name="Silva A.L."/>
            <person name="Seyffert N."/>
            <person name="Castro T.L.P."/>
            <person name="Attili A.R."/>
            <person name="Rifici C."/>
            <person name="Mazzullo G."/>
            <person name="Brenig B."/>
            <person name="Venanzi F."/>
            <person name="Azevedo V."/>
        </authorList>
    </citation>
    <scope>NUCLEOTIDE SEQUENCE [LARGE SCALE GENOMIC DNA]</scope>
    <source>
        <strain evidence="7 8">LGCM 259</strain>
    </source>
</reference>
<evidence type="ECO:0000313" key="8">
    <source>
        <dbReference type="Proteomes" id="UP000307000"/>
    </source>
</evidence>
<dbReference type="AlphaFoldDB" id="A0A5B7WWK5"/>
<evidence type="ECO:0000256" key="5">
    <source>
        <dbReference type="PIRSR" id="PIRSR015582-2"/>
    </source>
</evidence>
<keyword evidence="2 5" id="KW-0479">Metal-binding</keyword>
<keyword evidence="3 5" id="KW-0460">Magnesium</keyword>
<dbReference type="GO" id="GO:0006107">
    <property type="term" value="P:oxaloacetate metabolic process"/>
    <property type="evidence" value="ECO:0007669"/>
    <property type="project" value="TreeGrafter"/>
</dbReference>
<feature type="binding site" evidence="5">
    <location>
        <position position="107"/>
    </location>
    <ligand>
        <name>Mg(2+)</name>
        <dbReference type="ChEBI" id="CHEBI:18420"/>
    </ligand>
</feature>
<dbReference type="InterPro" id="IPR015813">
    <property type="entry name" value="Pyrv/PenolPyrv_kinase-like_dom"/>
</dbReference>
<dbReference type="PANTHER" id="PTHR32308">
    <property type="entry name" value="LYASE BETA SUBUNIT, PUTATIVE (AFU_ORTHOLOGUE AFUA_4G13030)-RELATED"/>
    <property type="match status" value="1"/>
</dbReference>
<accession>A0A5B7WWK5</accession>
<feature type="binding site" evidence="5">
    <location>
        <position position="133"/>
    </location>
    <ligand>
        <name>Mg(2+)</name>
        <dbReference type="ChEBI" id="CHEBI:18420"/>
    </ligand>
</feature>
<dbReference type="EMBL" id="CP034412">
    <property type="protein sequence ID" value="QCY48282.1"/>
    <property type="molecule type" value="Genomic_DNA"/>
</dbReference>
<proteinExistence type="predicted"/>
<dbReference type="KEGG" id="gcr:GcLGCM259_2575"/>
<dbReference type="InterPro" id="IPR040442">
    <property type="entry name" value="Pyrv_kinase-like_dom_sf"/>
</dbReference>
<feature type="binding site" evidence="4">
    <location>
        <position position="59"/>
    </location>
    <ligand>
        <name>substrate</name>
    </ligand>
</feature>
<evidence type="ECO:0000256" key="2">
    <source>
        <dbReference type="ARBA" id="ARBA00022723"/>
    </source>
</evidence>
<evidence type="ECO:0000259" key="6">
    <source>
        <dbReference type="Pfam" id="PF03328"/>
    </source>
</evidence>
<dbReference type="GO" id="GO:0016829">
    <property type="term" value="F:lyase activity"/>
    <property type="evidence" value="ECO:0007669"/>
    <property type="project" value="UniProtKB-KW"/>
</dbReference>
<dbReference type="PIRSF" id="PIRSF015582">
    <property type="entry name" value="Cit_lyase_B"/>
    <property type="match status" value="1"/>
</dbReference>
<dbReference type="GO" id="GO:0000287">
    <property type="term" value="F:magnesium ion binding"/>
    <property type="evidence" value="ECO:0007669"/>
    <property type="project" value="TreeGrafter"/>
</dbReference>
<keyword evidence="7" id="KW-0456">Lyase</keyword>
<dbReference type="InterPro" id="IPR011206">
    <property type="entry name" value="Citrate_lyase_beta/mcl1/mcl2"/>
</dbReference>
<sequence length="261" mass="28472">MGPAWLFCPADRPERYGKAAERADVVILDLEDAVAQDAKHQARQWVGESALDPARTLVRVNAADSPHFAEDLAMVRTSGYTQVMLPKAEDPRVLAELEGLRVYALIETARGVLAAEDLAAHPAVHGLMWGAEDLVASLGGTSSRRADGAYRQVAVHARARVLLAARAWDKQALDSVYLDIPDLAGLAAEAEDAQASGFTAKVLIHPSHVPVVREAFAGTQRRQWAQRVLQAAQNERGVFSFEGQMVDEPVLRQARQILERD</sequence>
<evidence type="ECO:0000313" key="7">
    <source>
        <dbReference type="EMBL" id="QCY48282.1"/>
    </source>
</evidence>
<feature type="domain" description="HpcH/HpaI aldolase/citrate lyase" evidence="6">
    <location>
        <begin position="6"/>
        <end position="206"/>
    </location>
</feature>
<feature type="binding site" evidence="4">
    <location>
        <position position="107"/>
    </location>
    <ligand>
        <name>substrate</name>
    </ligand>
</feature>
<dbReference type="SUPFAM" id="SSF51621">
    <property type="entry name" value="Phosphoenolpyruvate/pyruvate domain"/>
    <property type="match status" value="1"/>
</dbReference>
<protein>
    <submittedName>
        <fullName evidence="7">CoA ester lyase</fullName>
    </submittedName>
</protein>
<evidence type="ECO:0000256" key="3">
    <source>
        <dbReference type="ARBA" id="ARBA00022842"/>
    </source>
</evidence>
<comment type="cofactor">
    <cofactor evidence="1">
        <name>Mg(2+)</name>
        <dbReference type="ChEBI" id="CHEBI:18420"/>
    </cofactor>
</comment>
<keyword evidence="8" id="KW-1185">Reference proteome</keyword>
<organism evidence="7 8">
    <name type="scientific">Glutamicibacter creatinolyticus</name>
    <dbReference type="NCBI Taxonomy" id="162496"/>
    <lineage>
        <taxon>Bacteria</taxon>
        <taxon>Bacillati</taxon>
        <taxon>Actinomycetota</taxon>
        <taxon>Actinomycetes</taxon>
        <taxon>Micrococcales</taxon>
        <taxon>Micrococcaceae</taxon>
        <taxon>Glutamicibacter</taxon>
    </lineage>
</organism>
<name>A0A5B7WWK5_9MICC</name>